<dbReference type="PROSITE" id="PS51257">
    <property type="entry name" value="PROKAR_LIPOPROTEIN"/>
    <property type="match status" value="1"/>
</dbReference>
<evidence type="ECO:0000256" key="1">
    <source>
        <dbReference type="ARBA" id="ARBA00022729"/>
    </source>
</evidence>
<dbReference type="Pfam" id="PF00496">
    <property type="entry name" value="SBP_bac_5"/>
    <property type="match status" value="1"/>
</dbReference>
<proteinExistence type="predicted"/>
<evidence type="ECO:0000313" key="5">
    <source>
        <dbReference type="EMBL" id="CAI7989967.1"/>
    </source>
</evidence>
<dbReference type="Gene3D" id="3.10.105.10">
    <property type="entry name" value="Dipeptide-binding Protein, Domain 3"/>
    <property type="match status" value="1"/>
</dbReference>
<sequence length="366" mass="39328">MLATRNARFAMSLVMLLILGLVVACGGAASDDAATATDSAGADAPAGADATVPPTATQPPSDAAEIATPAPLAGNAPLMLRAPEDDPKRGGILQWAGLSDSPHFDMHQCNTAACAQPQGPFFDNLLRYSPFDGGKEILPDLAYNWEVSDDGLIYTFHLRDGVLFHDGAELTSDDIKATFDRIIYPPVGMISPRQSIFEAVAEIRTVDPLTVEFELKAPRAFLPAAIASGWNVIERKQTLDDNNLDVKKVKPGTMEHPGTGPFILEDHQAGEFWKSEKNPNYWNPDLPYVDGIQHNHLAYGPATGAALIAGRVDYVYGAGADLRDDIRQNYADTHTVVVYPIPSIGGMFVNHESGPLGDPQVRRAIS</sequence>
<dbReference type="Proteomes" id="UP001174909">
    <property type="component" value="Unassembled WGS sequence"/>
</dbReference>
<gene>
    <name evidence="5" type="ORF">GBAR_LOCUS374</name>
</gene>
<organism evidence="5 6">
    <name type="scientific">Geodia barretti</name>
    <name type="common">Barrett's horny sponge</name>
    <dbReference type="NCBI Taxonomy" id="519541"/>
    <lineage>
        <taxon>Eukaryota</taxon>
        <taxon>Metazoa</taxon>
        <taxon>Porifera</taxon>
        <taxon>Demospongiae</taxon>
        <taxon>Heteroscleromorpha</taxon>
        <taxon>Tetractinellida</taxon>
        <taxon>Astrophorina</taxon>
        <taxon>Geodiidae</taxon>
        <taxon>Geodia</taxon>
    </lineage>
</organism>
<reference evidence="5" key="1">
    <citation type="submission" date="2023-03" db="EMBL/GenBank/DDBJ databases">
        <authorList>
            <person name="Steffen K."/>
            <person name="Cardenas P."/>
        </authorList>
    </citation>
    <scope>NUCLEOTIDE SEQUENCE</scope>
</reference>
<feature type="non-terminal residue" evidence="5">
    <location>
        <position position="366"/>
    </location>
</feature>
<dbReference type="GO" id="GO:1904680">
    <property type="term" value="F:peptide transmembrane transporter activity"/>
    <property type="evidence" value="ECO:0007669"/>
    <property type="project" value="TreeGrafter"/>
</dbReference>
<evidence type="ECO:0000313" key="6">
    <source>
        <dbReference type="Proteomes" id="UP001174909"/>
    </source>
</evidence>
<keyword evidence="6" id="KW-1185">Reference proteome</keyword>
<dbReference type="GO" id="GO:0015833">
    <property type="term" value="P:peptide transport"/>
    <property type="evidence" value="ECO:0007669"/>
    <property type="project" value="TreeGrafter"/>
</dbReference>
<dbReference type="AlphaFoldDB" id="A0AA35QS78"/>
<feature type="signal peptide" evidence="3">
    <location>
        <begin position="1"/>
        <end position="24"/>
    </location>
</feature>
<feature type="domain" description="Solute-binding protein family 5" evidence="4">
    <location>
        <begin position="136"/>
        <end position="366"/>
    </location>
</feature>
<dbReference type="PANTHER" id="PTHR30290">
    <property type="entry name" value="PERIPLASMIC BINDING COMPONENT OF ABC TRANSPORTER"/>
    <property type="match status" value="1"/>
</dbReference>
<dbReference type="PANTHER" id="PTHR30290:SF38">
    <property type="entry name" value="D,D-DIPEPTIDE-BINDING PERIPLASMIC PROTEIN DDPA-RELATED"/>
    <property type="match status" value="1"/>
</dbReference>
<evidence type="ECO:0000256" key="2">
    <source>
        <dbReference type="SAM" id="MobiDB-lite"/>
    </source>
</evidence>
<dbReference type="InterPro" id="IPR039424">
    <property type="entry name" value="SBP_5"/>
</dbReference>
<dbReference type="Gene3D" id="3.40.190.10">
    <property type="entry name" value="Periplasmic binding protein-like II"/>
    <property type="match status" value="1"/>
</dbReference>
<dbReference type="SUPFAM" id="SSF53850">
    <property type="entry name" value="Periplasmic binding protein-like II"/>
    <property type="match status" value="1"/>
</dbReference>
<feature type="compositionally biased region" description="Low complexity" evidence="2">
    <location>
        <begin position="34"/>
        <end position="55"/>
    </location>
</feature>
<comment type="caution">
    <text evidence="5">The sequence shown here is derived from an EMBL/GenBank/DDBJ whole genome shotgun (WGS) entry which is preliminary data.</text>
</comment>
<feature type="chain" id="PRO_5041470176" evidence="3">
    <location>
        <begin position="25"/>
        <end position="366"/>
    </location>
</feature>
<protein>
    <submittedName>
        <fullName evidence="5">Glutathione-binding protein GsiB</fullName>
    </submittedName>
</protein>
<name>A0AA35QS78_GEOBA</name>
<dbReference type="EMBL" id="CASHTH010000048">
    <property type="protein sequence ID" value="CAI7989967.1"/>
    <property type="molecule type" value="Genomic_DNA"/>
</dbReference>
<feature type="region of interest" description="Disordered" evidence="2">
    <location>
        <begin position="34"/>
        <end position="68"/>
    </location>
</feature>
<dbReference type="Gene3D" id="3.90.76.10">
    <property type="entry name" value="Dipeptide-binding Protein, Domain 1"/>
    <property type="match status" value="1"/>
</dbReference>
<evidence type="ECO:0000256" key="3">
    <source>
        <dbReference type="SAM" id="SignalP"/>
    </source>
</evidence>
<evidence type="ECO:0000259" key="4">
    <source>
        <dbReference type="Pfam" id="PF00496"/>
    </source>
</evidence>
<dbReference type="InterPro" id="IPR000914">
    <property type="entry name" value="SBP_5_dom"/>
</dbReference>
<accession>A0AA35QS78</accession>
<keyword evidence="1 3" id="KW-0732">Signal</keyword>